<dbReference type="RefSeq" id="WP_146820817.1">
    <property type="nucleotide sequence ID" value="NZ_CP029077.1"/>
</dbReference>
<dbReference type="SUPFAM" id="SSF54106">
    <property type="entry name" value="LysM domain"/>
    <property type="match status" value="2"/>
</dbReference>
<dbReference type="CDD" id="cd12797">
    <property type="entry name" value="M23_peptidase"/>
    <property type="match status" value="1"/>
</dbReference>
<dbReference type="Pfam" id="PF01551">
    <property type="entry name" value="Peptidase_M23"/>
    <property type="match status" value="1"/>
</dbReference>
<evidence type="ECO:0000256" key="1">
    <source>
        <dbReference type="SAM" id="MobiDB-lite"/>
    </source>
</evidence>
<dbReference type="AlphaFoldDB" id="A0A5B8XHI0"/>
<evidence type="ECO:0000256" key="2">
    <source>
        <dbReference type="SAM" id="SignalP"/>
    </source>
</evidence>
<name>A0A5B8XHI0_9RICK</name>
<dbReference type="OrthoDB" id="9795421at2"/>
<dbReference type="InterPro" id="IPR018392">
    <property type="entry name" value="LysM"/>
</dbReference>
<dbReference type="Pfam" id="PF01476">
    <property type="entry name" value="LysM"/>
    <property type="match status" value="2"/>
</dbReference>
<dbReference type="InterPro" id="IPR036779">
    <property type="entry name" value="LysM_dom_sf"/>
</dbReference>
<proteinExistence type="predicted"/>
<protein>
    <submittedName>
        <fullName evidence="4">Murein endopeptidase</fullName>
    </submittedName>
</protein>
<feature type="domain" description="LysM" evidence="3">
    <location>
        <begin position="126"/>
        <end position="169"/>
    </location>
</feature>
<dbReference type="SUPFAM" id="SSF51261">
    <property type="entry name" value="Duplicated hybrid motif"/>
    <property type="match status" value="1"/>
</dbReference>
<dbReference type="Proteomes" id="UP000321934">
    <property type="component" value="Chromosome"/>
</dbReference>
<feature type="chain" id="PRO_5022707761" evidence="2">
    <location>
        <begin position="21"/>
        <end position="317"/>
    </location>
</feature>
<dbReference type="CDD" id="cd00118">
    <property type="entry name" value="LysM"/>
    <property type="match status" value="2"/>
</dbReference>
<accession>A0A5B8XHI0</accession>
<keyword evidence="2" id="KW-0732">Signal</keyword>
<feature type="domain" description="LysM" evidence="3">
    <location>
        <begin position="23"/>
        <end position="66"/>
    </location>
</feature>
<dbReference type="Gene3D" id="2.70.70.10">
    <property type="entry name" value="Glucose Permease (Domain IIA)"/>
    <property type="match status" value="1"/>
</dbReference>
<sequence length="317" mass="35258">MNGIILSFVIVLFCSQVAVAADEVYVIKSGETLSHVSDKYRIKMAKIMEANGMKSTDVKVGQKIIIPKDAVQPVDVKKVDSSKKVPENVKKDLPKAKDLPAKSEDLAQKTPVKVEEKAATGEVRYESHTIAKGETLSHVSDKYRVKIAKIMEANNMKSQNVWIGMKLRVPMGDNYVAKSDEKPVVEKKDDVVIAKVEDVKVKTSKENRFLYPSKSRSISKIENGINISSTEDFSVFASKKGIVIYVGDGVENLKKLVIIKHDKKYTTLYGNLVDVVVSQGDNVSDGQKIGYFAKSKPMFFAIRENSVFISDVEKYLD</sequence>
<reference evidence="4 5" key="1">
    <citation type="journal article" date="2019" name="ISME J.">
        <title>Deianiraea, an extracellular bacterium associated with the ciliate Paramecium, suggests an alternative scenario for the evolution of Rickettsiales.</title>
        <authorList>
            <person name="Castelli M."/>
            <person name="Sabaneyeva E."/>
            <person name="Lanzoni O."/>
            <person name="Lebedeva N."/>
            <person name="Floriano A.M."/>
            <person name="Gaiarsa S."/>
            <person name="Benken K."/>
            <person name="Modeo L."/>
            <person name="Bandi C."/>
            <person name="Potekhin A."/>
            <person name="Sassera D."/>
            <person name="Petroni G."/>
        </authorList>
    </citation>
    <scope>NUCLEOTIDE SEQUENCE [LARGE SCALE GENOMIC DNA]</scope>
    <source>
        <strain evidence="4">CyL4-1</strain>
    </source>
</reference>
<evidence type="ECO:0000313" key="5">
    <source>
        <dbReference type="Proteomes" id="UP000321934"/>
    </source>
</evidence>
<dbReference type="SMART" id="SM00257">
    <property type="entry name" value="LysM"/>
    <property type="match status" value="2"/>
</dbReference>
<dbReference type="InterPro" id="IPR011055">
    <property type="entry name" value="Dup_hybrid_motif"/>
</dbReference>
<feature type="signal peptide" evidence="2">
    <location>
        <begin position="1"/>
        <end position="20"/>
    </location>
</feature>
<keyword evidence="5" id="KW-1185">Reference proteome</keyword>
<dbReference type="Gene3D" id="3.10.350.10">
    <property type="entry name" value="LysM domain"/>
    <property type="match status" value="2"/>
</dbReference>
<dbReference type="InterPro" id="IPR016047">
    <property type="entry name" value="M23ase_b-sheet_dom"/>
</dbReference>
<organism evidence="4 5">
    <name type="scientific">Candidatus Deianiraea vastatrix</name>
    <dbReference type="NCBI Taxonomy" id="2163644"/>
    <lineage>
        <taxon>Bacteria</taxon>
        <taxon>Pseudomonadati</taxon>
        <taxon>Pseudomonadota</taxon>
        <taxon>Alphaproteobacteria</taxon>
        <taxon>Rickettsiales</taxon>
        <taxon>Candidatus Deianiraeaceae</taxon>
        <taxon>Candidatus Deianiraea</taxon>
    </lineage>
</organism>
<evidence type="ECO:0000259" key="3">
    <source>
        <dbReference type="PROSITE" id="PS51782"/>
    </source>
</evidence>
<dbReference type="PROSITE" id="PS51782">
    <property type="entry name" value="LYSM"/>
    <property type="match status" value="2"/>
</dbReference>
<feature type="region of interest" description="Disordered" evidence="1">
    <location>
        <begin position="81"/>
        <end position="104"/>
    </location>
</feature>
<dbReference type="PANTHER" id="PTHR33734:SF22">
    <property type="entry name" value="MEMBRANE-BOUND LYTIC MUREIN TRANSGLYCOSYLASE D"/>
    <property type="match status" value="1"/>
</dbReference>
<dbReference type="EMBL" id="CP029077">
    <property type="protein sequence ID" value="QED23551.1"/>
    <property type="molecule type" value="Genomic_DNA"/>
</dbReference>
<dbReference type="PANTHER" id="PTHR33734">
    <property type="entry name" value="LYSM DOMAIN-CONTAINING GPI-ANCHORED PROTEIN 2"/>
    <property type="match status" value="1"/>
</dbReference>
<evidence type="ECO:0000313" key="4">
    <source>
        <dbReference type="EMBL" id="QED23551.1"/>
    </source>
</evidence>
<gene>
    <name evidence="4" type="ORF">Deia_00761</name>
</gene>